<protein>
    <submittedName>
        <fullName evidence="2">PilT protein domain protein</fullName>
    </submittedName>
</protein>
<sequence>MKIIVDTHALLWFFSNDINLSEKAREAIVNSNNDVFISIASFWEISIKLSLSKIALDIPFELLFDESEKLNMSILNVKKEHLVCLKELPFIHKDPFDRMIACQSIVENYTLVSIDKIFDDYNIERFW</sequence>
<dbReference type="PANTHER" id="PTHR36173">
    <property type="entry name" value="RIBONUCLEASE VAPC16-RELATED"/>
    <property type="match status" value="1"/>
</dbReference>
<dbReference type="HOGENOM" id="CLU_129890_0_1_10"/>
<dbReference type="SUPFAM" id="SSF88723">
    <property type="entry name" value="PIN domain-like"/>
    <property type="match status" value="1"/>
</dbReference>
<dbReference type="InterPro" id="IPR029060">
    <property type="entry name" value="PIN-like_dom_sf"/>
</dbReference>
<dbReference type="CDD" id="cd09872">
    <property type="entry name" value="PIN_Sll0205-like"/>
    <property type="match status" value="1"/>
</dbReference>
<dbReference type="KEGG" id="pph:Ppha_1408"/>
<name>B4S9X4_PELPB</name>
<dbReference type="PANTHER" id="PTHR36173:SF2">
    <property type="entry name" value="RIBONUCLEASE VAPC16"/>
    <property type="match status" value="1"/>
</dbReference>
<dbReference type="AlphaFoldDB" id="B4S9X4"/>
<dbReference type="eggNOG" id="COG3744">
    <property type="taxonomic scope" value="Bacteria"/>
</dbReference>
<evidence type="ECO:0000313" key="3">
    <source>
        <dbReference type="Proteomes" id="UP000002724"/>
    </source>
</evidence>
<dbReference type="Proteomes" id="UP000002724">
    <property type="component" value="Chromosome"/>
</dbReference>
<evidence type="ECO:0000313" key="2">
    <source>
        <dbReference type="EMBL" id="ACF43670.1"/>
    </source>
</evidence>
<proteinExistence type="predicted"/>
<dbReference type="Gene3D" id="3.40.50.1010">
    <property type="entry name" value="5'-nuclease"/>
    <property type="match status" value="1"/>
</dbReference>
<dbReference type="Pfam" id="PF01850">
    <property type="entry name" value="PIN"/>
    <property type="match status" value="1"/>
</dbReference>
<accession>B4S9X4</accession>
<keyword evidence="3" id="KW-1185">Reference proteome</keyword>
<dbReference type="InterPro" id="IPR041705">
    <property type="entry name" value="PIN_Sll0205"/>
</dbReference>
<dbReference type="STRING" id="324925.Ppha_1408"/>
<organism evidence="2 3">
    <name type="scientific">Pelodictyon phaeoclathratiforme (strain DSM 5477 / BU-1)</name>
    <dbReference type="NCBI Taxonomy" id="324925"/>
    <lineage>
        <taxon>Bacteria</taxon>
        <taxon>Pseudomonadati</taxon>
        <taxon>Chlorobiota</taxon>
        <taxon>Chlorobiia</taxon>
        <taxon>Chlorobiales</taxon>
        <taxon>Chlorobiaceae</taxon>
        <taxon>Chlorobium/Pelodictyon group</taxon>
        <taxon>Pelodictyon</taxon>
    </lineage>
</organism>
<dbReference type="EMBL" id="CP001110">
    <property type="protein sequence ID" value="ACF43670.1"/>
    <property type="molecule type" value="Genomic_DNA"/>
</dbReference>
<dbReference type="OrthoDB" id="9798990at2"/>
<evidence type="ECO:0000259" key="1">
    <source>
        <dbReference type="Pfam" id="PF01850"/>
    </source>
</evidence>
<reference evidence="2 3" key="1">
    <citation type="submission" date="2008-06" db="EMBL/GenBank/DDBJ databases">
        <title>Complete sequence of Pelodictyon phaeoclathratiforme BU-1.</title>
        <authorList>
            <consortium name="US DOE Joint Genome Institute"/>
            <person name="Lucas S."/>
            <person name="Copeland A."/>
            <person name="Lapidus A."/>
            <person name="Glavina del Rio T."/>
            <person name="Dalin E."/>
            <person name="Tice H."/>
            <person name="Bruce D."/>
            <person name="Goodwin L."/>
            <person name="Pitluck S."/>
            <person name="Schmutz J."/>
            <person name="Larimer F."/>
            <person name="Land M."/>
            <person name="Hauser L."/>
            <person name="Kyrpides N."/>
            <person name="Mikhailova N."/>
            <person name="Liu Z."/>
            <person name="Li T."/>
            <person name="Zhao F."/>
            <person name="Overmann J."/>
            <person name="Bryant D.A."/>
            <person name="Richardson P."/>
        </authorList>
    </citation>
    <scope>NUCLEOTIDE SEQUENCE [LARGE SCALE GENOMIC DNA]</scope>
    <source>
        <strain evidence="3">DSM 5477 / BU-1</strain>
    </source>
</reference>
<feature type="domain" description="PIN" evidence="1">
    <location>
        <begin position="3"/>
        <end position="121"/>
    </location>
</feature>
<dbReference type="InterPro" id="IPR002716">
    <property type="entry name" value="PIN_dom"/>
</dbReference>
<gene>
    <name evidence="2" type="ordered locus">Ppha_1408</name>
</gene>
<dbReference type="InterPro" id="IPR052919">
    <property type="entry name" value="TA_system_RNase"/>
</dbReference>